<dbReference type="RefSeq" id="WP_263710780.1">
    <property type="nucleotide sequence ID" value="NZ_JAOWKX010000001.1"/>
</dbReference>
<dbReference type="EMBL" id="JAOWKX010000001">
    <property type="protein sequence ID" value="MCV2883584.1"/>
    <property type="molecule type" value="Genomic_DNA"/>
</dbReference>
<evidence type="ECO:0000313" key="3">
    <source>
        <dbReference type="Proteomes" id="UP001652504"/>
    </source>
</evidence>
<feature type="domain" description="Glycosyl hydrolase family 13 catalytic" evidence="1">
    <location>
        <begin position="17"/>
        <end position="334"/>
    </location>
</feature>
<sequence length="431" mass="50214">MKTIVHPTWSKNAVIYQINLRQFSIEGTLSAARKALSRIKQLGADILWLMPIHPIGIKNRKGTLGSPYSVRDYKDINPEFGTISDLMAFVNHAHTLGMKVILDWVANHTSWDNILVSTHPEWYAHDRKGHFRPTPWWDWADIIELDYSHSELQDYMVNAMLFWVNETDIDGFRCDVAGFVPNLFWQKARAKLEQIKPVFMLAEWESRDLYAHGFDATYAWSWVESVTRIAQQDGDVRLLHKYYSWNEKAYPRNAYRMTHVTNHDLNAWNGTSRARFGDALEAIIVLSVIGEGLPMIYNGQEAGDNKQLLFFDKDPILWTKHPIGALYQALFALKHANIALWNGEYGARMQHVTNTMPLDVFSFVRQHKNHRIFAVFNFSARHQQVNFTDDIFVGKYFEFRQERIISLDADIEIRLAPWQYHVYHWEDPGAA</sequence>
<accession>A0ABT3A4W3</accession>
<dbReference type="GO" id="GO:0016787">
    <property type="term" value="F:hydrolase activity"/>
    <property type="evidence" value="ECO:0007669"/>
    <property type="project" value="UniProtKB-KW"/>
</dbReference>
<dbReference type="Proteomes" id="UP001652504">
    <property type="component" value="Unassembled WGS sequence"/>
</dbReference>
<proteinExistence type="predicted"/>
<dbReference type="InterPro" id="IPR006047">
    <property type="entry name" value="GH13_cat_dom"/>
</dbReference>
<dbReference type="Pfam" id="PF00128">
    <property type="entry name" value="Alpha-amylase"/>
    <property type="match status" value="1"/>
</dbReference>
<dbReference type="PANTHER" id="PTHR47786:SF2">
    <property type="entry name" value="GLYCOSYL HYDROLASE FAMILY 13 CATALYTIC DOMAIN-CONTAINING PROTEIN"/>
    <property type="match status" value="1"/>
</dbReference>
<dbReference type="SUPFAM" id="SSF51011">
    <property type="entry name" value="Glycosyl hydrolase domain"/>
    <property type="match status" value="1"/>
</dbReference>
<gene>
    <name evidence="2" type="ORF">OE749_02580</name>
</gene>
<protein>
    <submittedName>
        <fullName evidence="2">Alpha-amylase family glycosyl hydrolase</fullName>
    </submittedName>
</protein>
<dbReference type="PANTHER" id="PTHR47786">
    <property type="entry name" value="ALPHA-1,4-GLUCAN:MALTOSE-1-PHOSPHATE MALTOSYLTRANSFERASE"/>
    <property type="match status" value="1"/>
</dbReference>
<reference evidence="2 3" key="1">
    <citation type="submission" date="2022-10" db="EMBL/GenBank/DDBJ databases">
        <title>Aestuariibacter sp. AA17 isolated from Montipora capitata coral fragment.</title>
        <authorList>
            <person name="Emsley S.A."/>
            <person name="Pfannmuller K.M."/>
            <person name="Loughran R.M."/>
            <person name="Shlafstein M."/>
            <person name="Papke E."/>
            <person name="Saw J.H."/>
            <person name="Ushijima B."/>
            <person name="Videau P."/>
        </authorList>
    </citation>
    <scope>NUCLEOTIDE SEQUENCE [LARGE SCALE GENOMIC DNA]</scope>
    <source>
        <strain evidence="2 3">AA17</strain>
    </source>
</reference>
<keyword evidence="3" id="KW-1185">Reference proteome</keyword>
<dbReference type="SUPFAM" id="SSF51445">
    <property type="entry name" value="(Trans)glycosidases"/>
    <property type="match status" value="1"/>
</dbReference>
<dbReference type="InterPro" id="IPR017853">
    <property type="entry name" value="GH"/>
</dbReference>
<evidence type="ECO:0000313" key="2">
    <source>
        <dbReference type="EMBL" id="MCV2883584.1"/>
    </source>
</evidence>
<dbReference type="CDD" id="cd11313">
    <property type="entry name" value="AmyAc_arch_bac_AmyA"/>
    <property type="match status" value="1"/>
</dbReference>
<name>A0ABT3A4W3_9ALTE</name>
<evidence type="ECO:0000259" key="1">
    <source>
        <dbReference type="SMART" id="SM00642"/>
    </source>
</evidence>
<dbReference type="Gene3D" id="3.20.20.80">
    <property type="entry name" value="Glycosidases"/>
    <property type="match status" value="1"/>
</dbReference>
<comment type="caution">
    <text evidence="2">The sequence shown here is derived from an EMBL/GenBank/DDBJ whole genome shotgun (WGS) entry which is preliminary data.</text>
</comment>
<dbReference type="SMART" id="SM00642">
    <property type="entry name" value="Aamy"/>
    <property type="match status" value="1"/>
</dbReference>
<keyword evidence="2" id="KW-0378">Hydrolase</keyword>
<organism evidence="2 3">
    <name type="scientific">Fluctibacter corallii</name>
    <dbReference type="NCBI Taxonomy" id="2984329"/>
    <lineage>
        <taxon>Bacteria</taxon>
        <taxon>Pseudomonadati</taxon>
        <taxon>Pseudomonadota</taxon>
        <taxon>Gammaproteobacteria</taxon>
        <taxon>Alteromonadales</taxon>
        <taxon>Alteromonadaceae</taxon>
        <taxon>Fluctibacter</taxon>
    </lineage>
</organism>